<dbReference type="PANTHER" id="PTHR31321:SF57">
    <property type="entry name" value="PECTINESTERASE 53-RELATED"/>
    <property type="match status" value="1"/>
</dbReference>
<dbReference type="Pfam" id="PF01095">
    <property type="entry name" value="Pectinesterase"/>
    <property type="match status" value="1"/>
</dbReference>
<comment type="caution">
    <text evidence="7">The sequence shown here is derived from an EMBL/GenBank/DDBJ whole genome shotgun (WGS) entry which is preliminary data.</text>
</comment>
<dbReference type="GO" id="GO:0045490">
    <property type="term" value="P:pectin catabolic process"/>
    <property type="evidence" value="ECO:0007669"/>
    <property type="project" value="UniProtKB-UniPathway"/>
</dbReference>
<gene>
    <name evidence="7" type="ORF">PR001_g27632</name>
</gene>
<evidence type="ECO:0000256" key="1">
    <source>
        <dbReference type="ARBA" id="ARBA00005184"/>
    </source>
</evidence>
<dbReference type="InterPro" id="IPR036397">
    <property type="entry name" value="RNaseH_sf"/>
</dbReference>
<dbReference type="EC" id="3.1.1.11" evidence="3"/>
<dbReference type="GO" id="GO:0015074">
    <property type="term" value="P:DNA integration"/>
    <property type="evidence" value="ECO:0007669"/>
    <property type="project" value="InterPro"/>
</dbReference>
<dbReference type="Gene3D" id="2.160.20.10">
    <property type="entry name" value="Single-stranded right-handed beta-helix, Pectin lyase-like"/>
    <property type="match status" value="1"/>
</dbReference>
<dbReference type="GO" id="GO:0042545">
    <property type="term" value="P:cell wall modification"/>
    <property type="evidence" value="ECO:0007669"/>
    <property type="project" value="InterPro"/>
</dbReference>
<dbReference type="GO" id="GO:0030599">
    <property type="term" value="F:pectinesterase activity"/>
    <property type="evidence" value="ECO:0007669"/>
    <property type="project" value="UniProtKB-EC"/>
</dbReference>
<evidence type="ECO:0000256" key="2">
    <source>
        <dbReference type="ARBA" id="ARBA00008891"/>
    </source>
</evidence>
<feature type="non-terminal residue" evidence="7">
    <location>
        <position position="1"/>
    </location>
</feature>
<sequence>WVSDQGAHFKNQVIARLQSALGAHHHFTLAYTPWANGTVEVVNREVLKSVKALLSERKLQATYWPRVLSVVQAALNSMPSDRLGGATPLTAFTALPGESQLRSILHPQDPLEASVTWVEAEITTHLQTVRAALDGMHAEMTSVSEKRRRAARDRHAKKRGVTLPKFSEGNFVLAATATGRSGNKFALVWRGPKRIVGIVNDYTFEVQDLMAPFATSLRHASQLQLYRDANRDLEESLVEQAIHGEGGHLVEALRSIRLSPDTHRWEILIKCGDVDFIFGTKAEAWFESCDIEPVGPGYITANGRLNESNPSFYVLNNARVFGSSGNATVYLGRPWRPYSRVVWQNSELSDVIHPDGWLQWHKDNNTANVYYKEFNNRGPGAATDKRVSFSGVLDAAVPITRILGDNYTSEWYIDTKFL</sequence>
<keyword evidence="5" id="KW-0063">Aspartyl esterase</keyword>
<dbReference type="PANTHER" id="PTHR31321">
    <property type="entry name" value="ACYL-COA THIOESTER HYDROLASE YBHC-RELATED"/>
    <property type="match status" value="1"/>
</dbReference>
<keyword evidence="4" id="KW-0378">Hydrolase</keyword>
<comment type="pathway">
    <text evidence="1">Glycan metabolism; pectin degradation; 2-dehydro-3-deoxy-D-gluconate from pectin: step 1/5.</text>
</comment>
<name>A0A6A3HM09_9STRA</name>
<dbReference type="Proteomes" id="UP000429607">
    <property type="component" value="Unassembled WGS sequence"/>
</dbReference>
<protein>
    <recommendedName>
        <fullName evidence="3">pectinesterase</fullName>
        <ecNumber evidence="3">3.1.1.11</ecNumber>
    </recommendedName>
</protein>
<evidence type="ECO:0000256" key="4">
    <source>
        <dbReference type="ARBA" id="ARBA00022801"/>
    </source>
</evidence>
<dbReference type="Gene3D" id="3.30.420.10">
    <property type="entry name" value="Ribonuclease H-like superfamily/Ribonuclease H"/>
    <property type="match status" value="1"/>
</dbReference>
<dbReference type="InterPro" id="IPR000070">
    <property type="entry name" value="Pectinesterase_cat"/>
</dbReference>
<dbReference type="SUPFAM" id="SSF53098">
    <property type="entry name" value="Ribonuclease H-like"/>
    <property type="match status" value="1"/>
</dbReference>
<evidence type="ECO:0000313" key="7">
    <source>
        <dbReference type="EMBL" id="KAE8968988.1"/>
    </source>
</evidence>
<dbReference type="SUPFAM" id="SSF51126">
    <property type="entry name" value="Pectin lyase-like"/>
    <property type="match status" value="1"/>
</dbReference>
<evidence type="ECO:0000256" key="3">
    <source>
        <dbReference type="ARBA" id="ARBA00013229"/>
    </source>
</evidence>
<feature type="domain" description="Integrase catalytic" evidence="6">
    <location>
        <begin position="1"/>
        <end position="96"/>
    </location>
</feature>
<evidence type="ECO:0000259" key="6">
    <source>
        <dbReference type="PROSITE" id="PS50994"/>
    </source>
</evidence>
<organism evidence="7 8">
    <name type="scientific">Phytophthora rubi</name>
    <dbReference type="NCBI Taxonomy" id="129364"/>
    <lineage>
        <taxon>Eukaryota</taxon>
        <taxon>Sar</taxon>
        <taxon>Stramenopiles</taxon>
        <taxon>Oomycota</taxon>
        <taxon>Peronosporomycetes</taxon>
        <taxon>Peronosporales</taxon>
        <taxon>Peronosporaceae</taxon>
        <taxon>Phytophthora</taxon>
    </lineage>
</organism>
<accession>A0A6A3HM09</accession>
<dbReference type="InterPro" id="IPR011050">
    <property type="entry name" value="Pectin_lyase_fold/virulence"/>
</dbReference>
<dbReference type="AlphaFoldDB" id="A0A6A3HM09"/>
<dbReference type="EMBL" id="QXFV01004555">
    <property type="protein sequence ID" value="KAE8968988.1"/>
    <property type="molecule type" value="Genomic_DNA"/>
</dbReference>
<dbReference type="PROSITE" id="PS50994">
    <property type="entry name" value="INTEGRASE"/>
    <property type="match status" value="1"/>
</dbReference>
<dbReference type="InterPro" id="IPR012337">
    <property type="entry name" value="RNaseH-like_sf"/>
</dbReference>
<dbReference type="InterPro" id="IPR012334">
    <property type="entry name" value="Pectin_lyas_fold"/>
</dbReference>
<dbReference type="GO" id="GO:0003676">
    <property type="term" value="F:nucleic acid binding"/>
    <property type="evidence" value="ECO:0007669"/>
    <property type="project" value="InterPro"/>
</dbReference>
<proteinExistence type="inferred from homology"/>
<comment type="similarity">
    <text evidence="2">Belongs to the pectinesterase family.</text>
</comment>
<evidence type="ECO:0000256" key="5">
    <source>
        <dbReference type="ARBA" id="ARBA00023085"/>
    </source>
</evidence>
<reference evidence="7 8" key="1">
    <citation type="submission" date="2018-09" db="EMBL/GenBank/DDBJ databases">
        <title>Genomic investigation of the strawberry pathogen Phytophthora fragariae indicates pathogenicity is determined by transcriptional variation in three key races.</title>
        <authorList>
            <person name="Adams T.M."/>
            <person name="Armitage A.D."/>
            <person name="Sobczyk M.K."/>
            <person name="Bates H.J."/>
            <person name="Dunwell J.M."/>
            <person name="Nellist C.F."/>
            <person name="Harrison R.J."/>
        </authorList>
    </citation>
    <scope>NUCLEOTIDE SEQUENCE [LARGE SCALE GENOMIC DNA]</scope>
    <source>
        <strain evidence="7 8">SCRP249</strain>
    </source>
</reference>
<evidence type="ECO:0000313" key="8">
    <source>
        <dbReference type="Proteomes" id="UP000429607"/>
    </source>
</evidence>
<dbReference type="UniPathway" id="UPA00545">
    <property type="reaction ID" value="UER00823"/>
</dbReference>
<dbReference type="InterPro" id="IPR001584">
    <property type="entry name" value="Integrase_cat-core"/>
</dbReference>